<keyword evidence="2" id="KW-0645">Protease</keyword>
<evidence type="ECO:0000256" key="1">
    <source>
        <dbReference type="SAM" id="SignalP"/>
    </source>
</evidence>
<dbReference type="EMBL" id="GIFC01016277">
    <property type="protein sequence ID" value="MXU98360.1"/>
    <property type="molecule type" value="Transcribed_RNA"/>
</dbReference>
<keyword evidence="2" id="KW-0378">Hydrolase</keyword>
<sequence>MHSSYFTVLKLLLIANLTAFGNGLSTRRPHVMQIGVHFTYNHEVQKTFNETNRDPNYYFTVLLNAVETRLATISYPSIELTLVGTNAINESNAIEAPDMNKTQIYESYKKYYTRNRHKLDCPDAAFYVTREYFMEIVHDESSTQIGGLCGNASMGVFYDDGVSFLGVHALSRELAFLIGATRDRRPRGSGCAIGDNYLTATLDDTTSFRLSPCAEAAVETFFLNKSHDNCWSDKPTPIIYNNWTLPSKYLEASLINGRVDLCTAHQFYLEVKSCRNYSTYQRFRTCRVSCCEQDTNDSVGHVMEPDGRDCSFLRGKKMCIHGECVWFSYS</sequence>
<dbReference type="InterPro" id="IPR024079">
    <property type="entry name" value="MetalloPept_cat_dom_sf"/>
</dbReference>
<dbReference type="GO" id="GO:0008237">
    <property type="term" value="F:metallopeptidase activity"/>
    <property type="evidence" value="ECO:0007669"/>
    <property type="project" value="UniProtKB-KW"/>
</dbReference>
<keyword evidence="1" id="KW-0732">Signal</keyword>
<evidence type="ECO:0000313" key="2">
    <source>
        <dbReference type="EMBL" id="MXU98360.1"/>
    </source>
</evidence>
<dbReference type="SUPFAM" id="SSF55486">
    <property type="entry name" value="Metalloproteases ('zincins'), catalytic domain"/>
    <property type="match status" value="1"/>
</dbReference>
<dbReference type="Gene3D" id="3.40.390.10">
    <property type="entry name" value="Collagenase (Catalytic Domain)"/>
    <property type="match status" value="1"/>
</dbReference>
<organism evidence="2">
    <name type="scientific">Ixodes ricinus</name>
    <name type="common">Common tick</name>
    <name type="synonym">Acarus ricinus</name>
    <dbReference type="NCBI Taxonomy" id="34613"/>
    <lineage>
        <taxon>Eukaryota</taxon>
        <taxon>Metazoa</taxon>
        <taxon>Ecdysozoa</taxon>
        <taxon>Arthropoda</taxon>
        <taxon>Chelicerata</taxon>
        <taxon>Arachnida</taxon>
        <taxon>Acari</taxon>
        <taxon>Parasitiformes</taxon>
        <taxon>Ixodida</taxon>
        <taxon>Ixodoidea</taxon>
        <taxon>Ixodidae</taxon>
        <taxon>Ixodinae</taxon>
        <taxon>Ixodes</taxon>
    </lineage>
</organism>
<name>A0A6B0V7P5_IXORI</name>
<keyword evidence="2" id="KW-0482">Metalloprotease</keyword>
<reference evidence="2" key="1">
    <citation type="submission" date="2019-12" db="EMBL/GenBank/DDBJ databases">
        <title>An insight into the sialome of adult female Ixodes ricinus ticks feeding for 6 days.</title>
        <authorList>
            <person name="Perner J."/>
            <person name="Ribeiro J.M.C."/>
        </authorList>
    </citation>
    <scope>NUCLEOTIDE SEQUENCE</scope>
    <source>
        <strain evidence="2">Semi-engorged</strain>
        <tissue evidence="2">Salivary glands</tissue>
    </source>
</reference>
<dbReference type="GO" id="GO:0006508">
    <property type="term" value="P:proteolysis"/>
    <property type="evidence" value="ECO:0007669"/>
    <property type="project" value="UniProtKB-KW"/>
</dbReference>
<accession>A0A6B0V7P5</accession>
<feature type="chain" id="PRO_5025397381" evidence="1">
    <location>
        <begin position="24"/>
        <end position="330"/>
    </location>
</feature>
<proteinExistence type="predicted"/>
<feature type="signal peptide" evidence="1">
    <location>
        <begin position="1"/>
        <end position="23"/>
    </location>
</feature>
<dbReference type="AlphaFoldDB" id="A0A6B0V7P5"/>
<protein>
    <submittedName>
        <fullName evidence="2">Putative secreted metalloprotease</fullName>
    </submittedName>
</protein>